<evidence type="ECO:0000313" key="2">
    <source>
        <dbReference type="Proteomes" id="UP000887566"/>
    </source>
</evidence>
<protein>
    <submittedName>
        <fullName evidence="3">Uncharacterized protein</fullName>
    </submittedName>
</protein>
<dbReference type="AlphaFoldDB" id="A0A914W8A1"/>
<name>A0A914W8A1_9BILA</name>
<dbReference type="WBParaSite" id="PSAMB.scaffold3434size18292.g21458.t1">
    <property type="protein sequence ID" value="PSAMB.scaffold3434size18292.g21458.t1"/>
    <property type="gene ID" value="PSAMB.scaffold3434size18292.g21458"/>
</dbReference>
<dbReference type="Proteomes" id="UP000887566">
    <property type="component" value="Unplaced"/>
</dbReference>
<feature type="compositionally biased region" description="Low complexity" evidence="1">
    <location>
        <begin position="20"/>
        <end position="40"/>
    </location>
</feature>
<feature type="compositionally biased region" description="Gly residues" evidence="1">
    <location>
        <begin position="10"/>
        <end position="19"/>
    </location>
</feature>
<feature type="region of interest" description="Disordered" evidence="1">
    <location>
        <begin position="1"/>
        <end position="40"/>
    </location>
</feature>
<reference evidence="3" key="1">
    <citation type="submission" date="2022-11" db="UniProtKB">
        <authorList>
            <consortium name="WormBaseParasite"/>
        </authorList>
    </citation>
    <scope>IDENTIFICATION</scope>
</reference>
<evidence type="ECO:0000256" key="1">
    <source>
        <dbReference type="SAM" id="MobiDB-lite"/>
    </source>
</evidence>
<proteinExistence type="predicted"/>
<organism evidence="2 3">
    <name type="scientific">Plectus sambesii</name>
    <dbReference type="NCBI Taxonomy" id="2011161"/>
    <lineage>
        <taxon>Eukaryota</taxon>
        <taxon>Metazoa</taxon>
        <taxon>Ecdysozoa</taxon>
        <taxon>Nematoda</taxon>
        <taxon>Chromadorea</taxon>
        <taxon>Plectida</taxon>
        <taxon>Plectina</taxon>
        <taxon>Plectoidea</taxon>
        <taxon>Plectidae</taxon>
        <taxon>Plectus</taxon>
    </lineage>
</organism>
<sequence>MWSTERKNDGGGGGGGSGSSSGRSSGRLGSSKRPSPGKQSAIVSSVCASIAPTLVPSVLTLRGAPAQLPQEWTELRKPPRRRSSFFMRPTGYRATSLSNDDLSSSKLTLDEELIDILHAFGYVCANLLRLSLSAID</sequence>
<accession>A0A914W8A1</accession>
<evidence type="ECO:0000313" key="3">
    <source>
        <dbReference type="WBParaSite" id="PSAMB.scaffold3434size18292.g21458.t1"/>
    </source>
</evidence>
<keyword evidence="2" id="KW-1185">Reference proteome</keyword>